<evidence type="ECO:0000256" key="2">
    <source>
        <dbReference type="ARBA" id="ARBA00004651"/>
    </source>
</evidence>
<comment type="caution">
    <text evidence="28">The sequence shown here is derived from an EMBL/GenBank/DDBJ whole genome shotgun (WGS) entry which is preliminary data.</text>
</comment>
<evidence type="ECO:0000256" key="26">
    <source>
        <dbReference type="SAM" id="Phobius"/>
    </source>
</evidence>
<comment type="catalytic activity">
    <reaction evidence="17">
        <text>L-lysyl-L-lysine(out) = L-lysyl-L-lysine(in)</text>
        <dbReference type="Rhea" id="RHEA:79403"/>
        <dbReference type="ChEBI" id="CHEBI:229956"/>
    </reaction>
</comment>
<evidence type="ECO:0000256" key="5">
    <source>
        <dbReference type="ARBA" id="ARBA00022692"/>
    </source>
</evidence>
<evidence type="ECO:0000256" key="12">
    <source>
        <dbReference type="ARBA" id="ARBA00044884"/>
    </source>
</evidence>
<comment type="catalytic activity">
    <reaction evidence="20">
        <text>L-alanyl-L-lysine(out) = L-alanyl-L-lysine(in)</text>
        <dbReference type="Rhea" id="RHEA:79415"/>
        <dbReference type="ChEBI" id="CHEBI:192470"/>
    </reaction>
</comment>
<evidence type="ECO:0000256" key="6">
    <source>
        <dbReference type="ARBA" id="ARBA00022989"/>
    </source>
</evidence>
<evidence type="ECO:0000256" key="20">
    <source>
        <dbReference type="ARBA" id="ARBA00044919"/>
    </source>
</evidence>
<evidence type="ECO:0000313" key="28">
    <source>
        <dbReference type="EMBL" id="GAA4729337.1"/>
    </source>
</evidence>
<keyword evidence="8" id="KW-0458">Lysosome</keyword>
<evidence type="ECO:0000259" key="27">
    <source>
        <dbReference type="PROSITE" id="PS50850"/>
    </source>
</evidence>
<evidence type="ECO:0000256" key="11">
    <source>
        <dbReference type="ARBA" id="ARBA00044881"/>
    </source>
</evidence>
<organism evidence="28 29">
    <name type="scientific">Nocardioides endophyticus</name>
    <dbReference type="NCBI Taxonomy" id="1353775"/>
    <lineage>
        <taxon>Bacteria</taxon>
        <taxon>Bacillati</taxon>
        <taxon>Actinomycetota</taxon>
        <taxon>Actinomycetes</taxon>
        <taxon>Propionibacteriales</taxon>
        <taxon>Nocardioidaceae</taxon>
        <taxon>Nocardioides</taxon>
    </lineage>
</organism>
<dbReference type="Pfam" id="PF07690">
    <property type="entry name" value="MFS_1"/>
    <property type="match status" value="1"/>
</dbReference>
<feature type="transmembrane region" description="Helical" evidence="26">
    <location>
        <begin position="79"/>
        <end position="101"/>
    </location>
</feature>
<evidence type="ECO:0000256" key="19">
    <source>
        <dbReference type="ARBA" id="ARBA00044912"/>
    </source>
</evidence>
<comment type="catalytic activity">
    <reaction evidence="16">
        <text>L-arginyl-L-alpha-amino acid(out) = L-arginyl-L-alpha-amino acid(in)</text>
        <dbReference type="Rhea" id="RHEA:79371"/>
        <dbReference type="ChEBI" id="CHEBI:84315"/>
    </reaction>
</comment>
<evidence type="ECO:0000256" key="9">
    <source>
        <dbReference type="ARBA" id="ARBA00044876"/>
    </source>
</evidence>
<feature type="transmembrane region" description="Helical" evidence="26">
    <location>
        <begin position="43"/>
        <end position="67"/>
    </location>
</feature>
<evidence type="ECO:0000256" key="24">
    <source>
        <dbReference type="ARBA" id="ARBA00045709"/>
    </source>
</evidence>
<dbReference type="PANTHER" id="PTHR23512">
    <property type="entry name" value="MAJOR FACILITATOR SUPERFAMILY DOMAIN-CONTAINING PROTEIN 1"/>
    <property type="match status" value="1"/>
</dbReference>
<evidence type="ECO:0000256" key="8">
    <source>
        <dbReference type="ARBA" id="ARBA00023228"/>
    </source>
</evidence>
<keyword evidence="7 26" id="KW-0472">Membrane</keyword>
<comment type="catalytic activity">
    <reaction evidence="14">
        <text>L-alpha-aminoacyl-L-lysine(out) = L-alpha-aminoacyl-L-lysine(in)</text>
        <dbReference type="Rhea" id="RHEA:79383"/>
        <dbReference type="ChEBI" id="CHEBI:229966"/>
    </reaction>
</comment>
<comment type="catalytic activity">
    <reaction evidence="19">
        <text>L-histidyl-L-alpha-amino acid(out) = L-histidyl-L-alpha-amino acid(in)</text>
        <dbReference type="Rhea" id="RHEA:79379"/>
        <dbReference type="ChEBI" id="CHEBI:229964"/>
    </reaction>
</comment>
<comment type="catalytic activity">
    <reaction evidence="12">
        <text>L-alpha-aminoacyl-L-histidine(out) = L-alpha-aminoacyl-L-histidine(in)</text>
        <dbReference type="Rhea" id="RHEA:79375"/>
        <dbReference type="ChEBI" id="CHEBI:229967"/>
    </reaction>
</comment>
<evidence type="ECO:0000256" key="16">
    <source>
        <dbReference type="ARBA" id="ARBA00044899"/>
    </source>
</evidence>
<evidence type="ECO:0000256" key="7">
    <source>
        <dbReference type="ARBA" id="ARBA00023136"/>
    </source>
</evidence>
<feature type="transmembrane region" description="Helical" evidence="26">
    <location>
        <begin position="319"/>
        <end position="337"/>
    </location>
</feature>
<feature type="transmembrane region" description="Helical" evidence="26">
    <location>
        <begin position="343"/>
        <end position="363"/>
    </location>
</feature>
<proteinExistence type="inferred from homology"/>
<comment type="function">
    <text evidence="24">Lysosomal dipeptide uniporter that selectively exports lysine, arginine or histidine-containing dipeptides with a net positive charge from the lysosome lumen into the cytosol. Could play a role in a specific type of protein O-glycosylation indirectly regulating macrophages migration and tissue invasion. Also essential for liver homeostasis.</text>
</comment>
<evidence type="ECO:0000256" key="10">
    <source>
        <dbReference type="ARBA" id="ARBA00044878"/>
    </source>
</evidence>
<dbReference type="InterPro" id="IPR036259">
    <property type="entry name" value="MFS_trans_sf"/>
</dbReference>
<evidence type="ECO:0000256" key="21">
    <source>
        <dbReference type="ARBA" id="ARBA00044924"/>
    </source>
</evidence>
<feature type="transmembrane region" description="Helical" evidence="26">
    <location>
        <begin position="251"/>
        <end position="272"/>
    </location>
</feature>
<keyword evidence="6 26" id="KW-1133">Transmembrane helix</keyword>
<dbReference type="InterPro" id="IPR052187">
    <property type="entry name" value="MFSD1"/>
</dbReference>
<reference evidence="29" key="1">
    <citation type="journal article" date="2019" name="Int. J. Syst. Evol. Microbiol.">
        <title>The Global Catalogue of Microorganisms (GCM) 10K type strain sequencing project: providing services to taxonomists for standard genome sequencing and annotation.</title>
        <authorList>
            <consortium name="The Broad Institute Genomics Platform"/>
            <consortium name="The Broad Institute Genome Sequencing Center for Infectious Disease"/>
            <person name="Wu L."/>
            <person name="Ma J."/>
        </authorList>
    </citation>
    <scope>NUCLEOTIDE SEQUENCE [LARGE SCALE GENOMIC DNA]</scope>
    <source>
        <strain evidence="29">JCM 18532</strain>
    </source>
</reference>
<comment type="similarity">
    <text evidence="3">Belongs to the major facilitator superfamily.</text>
</comment>
<dbReference type="SUPFAM" id="SSF103473">
    <property type="entry name" value="MFS general substrate transporter"/>
    <property type="match status" value="1"/>
</dbReference>
<feature type="transmembrane region" description="Helical" evidence="26">
    <location>
        <begin position="419"/>
        <end position="438"/>
    </location>
</feature>
<evidence type="ECO:0000256" key="17">
    <source>
        <dbReference type="ARBA" id="ARBA00044900"/>
    </source>
</evidence>
<dbReference type="CDD" id="cd06174">
    <property type="entry name" value="MFS"/>
    <property type="match status" value="1"/>
</dbReference>
<gene>
    <name evidence="28" type="ORF">GCM10023350_10800</name>
</gene>
<keyword evidence="5 26" id="KW-0812">Transmembrane</keyword>
<dbReference type="PANTHER" id="PTHR23512:SF3">
    <property type="entry name" value="MAJOR FACILITATOR SUPERFAMILY DOMAIN-CONTAINING PROTEIN 1"/>
    <property type="match status" value="1"/>
</dbReference>
<dbReference type="Proteomes" id="UP001499882">
    <property type="component" value="Unassembled WGS sequence"/>
</dbReference>
<dbReference type="PROSITE" id="PS50850">
    <property type="entry name" value="MFS"/>
    <property type="match status" value="1"/>
</dbReference>
<evidence type="ECO:0000256" key="25">
    <source>
        <dbReference type="ARBA" id="ARBA00046376"/>
    </source>
</evidence>
<comment type="catalytic activity">
    <reaction evidence="21">
        <text>L-lysyl-glycine(out) = L-lysyl-glycine(in)</text>
        <dbReference type="Rhea" id="RHEA:79407"/>
        <dbReference type="ChEBI" id="CHEBI:191202"/>
    </reaction>
</comment>
<evidence type="ECO:0000313" key="29">
    <source>
        <dbReference type="Proteomes" id="UP001499882"/>
    </source>
</evidence>
<evidence type="ECO:0000256" key="3">
    <source>
        <dbReference type="ARBA" id="ARBA00008335"/>
    </source>
</evidence>
<evidence type="ECO:0000256" key="1">
    <source>
        <dbReference type="ARBA" id="ARBA00004155"/>
    </source>
</evidence>
<keyword evidence="4" id="KW-0813">Transport</keyword>
<evidence type="ECO:0000256" key="18">
    <source>
        <dbReference type="ARBA" id="ARBA00044903"/>
    </source>
</evidence>
<feature type="transmembrane region" description="Helical" evidence="26">
    <location>
        <begin position="166"/>
        <end position="186"/>
    </location>
</feature>
<feature type="transmembrane region" description="Helical" evidence="26">
    <location>
        <begin position="284"/>
        <end position="307"/>
    </location>
</feature>
<comment type="catalytic activity">
    <reaction evidence="9">
        <text>L-lysyl-L-alanine(out) = L-lysyl-L-alanine(in)</text>
        <dbReference type="Rhea" id="RHEA:79399"/>
        <dbReference type="ChEBI" id="CHEBI:229954"/>
    </reaction>
</comment>
<feature type="domain" description="Major facilitator superfamily (MFS) profile" evidence="27">
    <location>
        <begin position="43"/>
        <end position="443"/>
    </location>
</feature>
<comment type="subunit">
    <text evidence="25">Homodimer. Interacts with lysosomal protein GLMP (via lumenal domain); the interaction starts while both proteins are still in the endoplasmic reticulum and is required for stabilization of MFSD1 in lysosomes but has no direct effect on its targeting to lysosomes or transporter activity.</text>
</comment>
<feature type="transmembrane region" description="Helical" evidence="26">
    <location>
        <begin position="133"/>
        <end position="154"/>
    </location>
</feature>
<evidence type="ECO:0000256" key="14">
    <source>
        <dbReference type="ARBA" id="ARBA00044893"/>
    </source>
</evidence>
<dbReference type="InterPro" id="IPR020846">
    <property type="entry name" value="MFS_dom"/>
</dbReference>
<feature type="transmembrane region" description="Helical" evidence="26">
    <location>
        <begin position="108"/>
        <end position="127"/>
    </location>
</feature>
<evidence type="ECO:0000256" key="15">
    <source>
        <dbReference type="ARBA" id="ARBA00044898"/>
    </source>
</evidence>
<protein>
    <recommendedName>
        <fullName evidence="22">Lysosomal dipeptide transporter MFSD1</fullName>
    </recommendedName>
    <alternativeName>
        <fullName evidence="23">Major facilitator superfamily domain-containing protein 1</fullName>
    </alternativeName>
</protein>
<comment type="catalytic activity">
    <reaction evidence="15">
        <text>L-aspartyl-L-lysine(out) = L-aspartyl-L-lysine(in)</text>
        <dbReference type="Rhea" id="RHEA:79411"/>
        <dbReference type="ChEBI" id="CHEBI:229953"/>
    </reaction>
</comment>
<name>A0ABP8YIA0_9ACTN</name>
<comment type="subcellular location">
    <subcellularLocation>
        <location evidence="2">Cell membrane</location>
        <topology evidence="2">Multi-pass membrane protein</topology>
    </subcellularLocation>
    <subcellularLocation>
        <location evidence="1">Lysosome membrane</location>
        <topology evidence="1">Multi-pass membrane protein</topology>
    </subcellularLocation>
</comment>
<feature type="transmembrane region" description="Helical" evidence="26">
    <location>
        <begin position="375"/>
        <end position="399"/>
    </location>
</feature>
<accession>A0ABP8YIA0</accession>
<evidence type="ECO:0000256" key="22">
    <source>
        <dbReference type="ARBA" id="ARBA00044985"/>
    </source>
</evidence>
<dbReference type="Gene3D" id="1.20.1250.20">
    <property type="entry name" value="MFS general substrate transporter like domains"/>
    <property type="match status" value="2"/>
</dbReference>
<comment type="catalytic activity">
    <reaction evidence="10">
        <text>L-histidyl-glycine(out) = L-histidyl-glycine(in)</text>
        <dbReference type="Rhea" id="RHEA:79395"/>
        <dbReference type="ChEBI" id="CHEBI:229957"/>
    </reaction>
</comment>
<evidence type="ECO:0000256" key="23">
    <source>
        <dbReference type="ARBA" id="ARBA00045018"/>
    </source>
</evidence>
<dbReference type="EMBL" id="BAABKN010000006">
    <property type="protein sequence ID" value="GAA4729337.1"/>
    <property type="molecule type" value="Genomic_DNA"/>
</dbReference>
<sequence length="459" mass="49469">MHHPTGFRDRFVNAPRAGWKTAAPRLAGVTSAPTTITARAWSVWLVGLLVYLVAVFHRSSLAVAGLAATERFDISASQLATFTMLQLLVYAGMQIPVGLMVDRFGSRSVLLCGVTLLTVAQAGFAIAESYPAALVARFFVGMGDAMTFICVLRLVASWFPSRRIPLVTQLTGTLGQLGAVLAAVPMTWALGHLGWTKAYLIAASIGLVLAVMTLLVLHDSPTHRNLRGPSLSFAAVRRSLAMSWAHPGTRLGFWMHFSTQFSATTLSLLWGYPFFVKGEHQTPATAGVLLTVMVLAVMAAGPTLGWLVGAHPWHRSTMVLAIVSAIVVVWTVVLSWPGHAPTWLLFVLVVVVGIGGPAAMIGFDVGRTSNPHERFASASGIINQGGFAASLVLVISIGLVLDWRTPGGGSDYTPSAFRWAMSTQYLIWALGLVQVYRYRIRTRRVVDRDELEGITPPIT</sequence>
<comment type="catalytic activity">
    <reaction evidence="13">
        <text>L-lysyl-L-alpha-amino acid(out) = L-lysyl-L-alpha-amino acid(in)</text>
        <dbReference type="Rhea" id="RHEA:79387"/>
        <dbReference type="ChEBI" id="CHEBI:229965"/>
    </reaction>
</comment>
<comment type="catalytic activity">
    <reaction evidence="18">
        <text>L-arginyl-glycine(out) = L-arginyl-glycine(in)</text>
        <dbReference type="Rhea" id="RHEA:79391"/>
        <dbReference type="ChEBI" id="CHEBI:229955"/>
    </reaction>
</comment>
<evidence type="ECO:0000256" key="4">
    <source>
        <dbReference type="ARBA" id="ARBA00022448"/>
    </source>
</evidence>
<comment type="catalytic activity">
    <reaction evidence="11">
        <text>L-alpha-aminoacyl-L-arginine(out) = L-alpha-aminoacyl-L-arginine(in)</text>
        <dbReference type="Rhea" id="RHEA:79367"/>
        <dbReference type="ChEBI" id="CHEBI:229968"/>
    </reaction>
</comment>
<feature type="transmembrane region" description="Helical" evidence="26">
    <location>
        <begin position="198"/>
        <end position="217"/>
    </location>
</feature>
<keyword evidence="29" id="KW-1185">Reference proteome</keyword>
<evidence type="ECO:0000256" key="13">
    <source>
        <dbReference type="ARBA" id="ARBA00044891"/>
    </source>
</evidence>
<dbReference type="InterPro" id="IPR011701">
    <property type="entry name" value="MFS"/>
</dbReference>